<organism evidence="2 3">
    <name type="scientific">Tetraparma gracilis</name>
    <dbReference type="NCBI Taxonomy" id="2962635"/>
    <lineage>
        <taxon>Eukaryota</taxon>
        <taxon>Sar</taxon>
        <taxon>Stramenopiles</taxon>
        <taxon>Ochrophyta</taxon>
        <taxon>Bolidophyceae</taxon>
        <taxon>Parmales</taxon>
        <taxon>Triparmaceae</taxon>
        <taxon>Tetraparma</taxon>
    </lineage>
</organism>
<protein>
    <recommendedName>
        <fullName evidence="4">RNI-like protein</fullName>
    </recommendedName>
</protein>
<evidence type="ECO:0000313" key="3">
    <source>
        <dbReference type="Proteomes" id="UP001165060"/>
    </source>
</evidence>
<feature type="compositionally biased region" description="Low complexity" evidence="1">
    <location>
        <begin position="88"/>
        <end position="100"/>
    </location>
</feature>
<feature type="region of interest" description="Disordered" evidence="1">
    <location>
        <begin position="282"/>
        <end position="312"/>
    </location>
</feature>
<dbReference type="SMART" id="SM00368">
    <property type="entry name" value="LRR_RI"/>
    <property type="match status" value="5"/>
</dbReference>
<feature type="region of interest" description="Disordered" evidence="1">
    <location>
        <begin position="1"/>
        <end position="138"/>
    </location>
</feature>
<evidence type="ECO:0008006" key="4">
    <source>
        <dbReference type="Google" id="ProtNLM"/>
    </source>
</evidence>
<dbReference type="SUPFAM" id="SSF52047">
    <property type="entry name" value="RNI-like"/>
    <property type="match status" value="1"/>
</dbReference>
<feature type="region of interest" description="Disordered" evidence="1">
    <location>
        <begin position="764"/>
        <end position="796"/>
    </location>
</feature>
<accession>A0ABQ6M8M2</accession>
<dbReference type="Gene3D" id="3.80.10.10">
    <property type="entry name" value="Ribonuclease Inhibitor"/>
    <property type="match status" value="3"/>
</dbReference>
<dbReference type="InterPro" id="IPR032675">
    <property type="entry name" value="LRR_dom_sf"/>
</dbReference>
<dbReference type="EMBL" id="BRYB01000057">
    <property type="protein sequence ID" value="GMI21734.1"/>
    <property type="molecule type" value="Genomic_DNA"/>
</dbReference>
<dbReference type="PANTHER" id="PTHR24114:SF2">
    <property type="entry name" value="F-BOX DOMAIN-CONTAINING PROTEIN-RELATED"/>
    <property type="match status" value="1"/>
</dbReference>
<dbReference type="PANTHER" id="PTHR24114">
    <property type="entry name" value="LEUCINE RICH REPEAT FAMILY PROTEIN"/>
    <property type="match status" value="1"/>
</dbReference>
<feature type="compositionally biased region" description="Gly residues" evidence="1">
    <location>
        <begin position="837"/>
        <end position="849"/>
    </location>
</feature>
<feature type="compositionally biased region" description="Basic residues" evidence="1">
    <location>
        <begin position="768"/>
        <end position="790"/>
    </location>
</feature>
<comment type="caution">
    <text evidence="2">The sequence shown here is derived from an EMBL/GenBank/DDBJ whole genome shotgun (WGS) entry which is preliminary data.</text>
</comment>
<evidence type="ECO:0000256" key="1">
    <source>
        <dbReference type="SAM" id="MobiDB-lite"/>
    </source>
</evidence>
<feature type="compositionally biased region" description="Basic and acidic residues" evidence="1">
    <location>
        <begin position="282"/>
        <end position="293"/>
    </location>
</feature>
<dbReference type="InterPro" id="IPR001611">
    <property type="entry name" value="Leu-rich_rpt"/>
</dbReference>
<dbReference type="Proteomes" id="UP001165060">
    <property type="component" value="Unassembled WGS sequence"/>
</dbReference>
<dbReference type="Pfam" id="PF13516">
    <property type="entry name" value="LRR_6"/>
    <property type="match status" value="2"/>
</dbReference>
<sequence>MFSPSSSRRSTKRPKSAAPTPVSRAAAAQGDLTSKLSRAQESANLAHSRLSALGSTPLTPVAAPNSRFMDPSLANDFLFQPSPKHRSSPSSSPTAALTPPQNVGRDAVSPLGGASANPSIVLSPAEEAPPPDAVRPRPRMLTKQDTYHTTAMSMTDRHGKEVRTKYDSEHDHLHISQMYSRLYNENLRPFTAAEELSVSAMHSRSTIMNALGFEKVRDAFPEAEEARLKAKATGNVENNLERFKRMFPADRYGVDRTKKVFEDESTFFRDLDPLVALMKRDESRTKKTKAEASKEEEEEEEEEKIDYHGREPRRRAASVFEVDADMAQHIEHMTHSLKPAEVRAMRKVPVSRRKRRDSYETIVIKSDDRLREFDDTELLASAEGHFPSKTEIFSQRVSSLLENEDFKVGKQAYLAECQRLQIAPNVYFLDNMNRSHLDMQFECVSPAGLLAMSVPLRFNEFVRHIDLTDAKMGDHAVSELVLALHSNKALTALLLAGNNAASKTGAAISTWLNMMSIELQKLDLSHNQLNDHAVIPIGEALRESNRTIKWLSVNENRFGSLGATALFSALGSNTVLRTLSVGYNPLDIAETLGEANKNLTKTYKTMMGSLPGLLLRSQLVEVDVSFCALGDPLGASIATVLGANQHSLRVLNAAQNHMTRTSAVKIAKAVSANSFLQVLNLDNNPFGLEGTLAIVDALGENKTLISLALDNCDINHSTTSLGQRNWGGASKELVEAALARKEKWEWDELVRVYEEALAEAERLQALNPKKKVKKPKPPKPKKKPKPKKGKVKVDNTPIPQRFFVEAALEAEAKAARDAAIAAGGGRKKSVKGDAGKGGKAGKAGKGGSRPGSAKSGTLDWKGELAPAPPPVEAVAPMPWQKKLDPVSRSKLVTEMKEVKDVFWLHVRAAKNRRDVECNVTGFGFDATVG</sequence>
<feature type="compositionally biased region" description="Low complexity" evidence="1">
    <location>
        <begin position="16"/>
        <end position="28"/>
    </location>
</feature>
<feature type="compositionally biased region" description="Acidic residues" evidence="1">
    <location>
        <begin position="294"/>
        <end position="304"/>
    </location>
</feature>
<name>A0ABQ6M8M2_9STRA</name>
<dbReference type="InterPro" id="IPR052394">
    <property type="entry name" value="LRR-containing"/>
</dbReference>
<evidence type="ECO:0000313" key="2">
    <source>
        <dbReference type="EMBL" id="GMI21734.1"/>
    </source>
</evidence>
<feature type="region of interest" description="Disordered" evidence="1">
    <location>
        <begin position="818"/>
        <end position="882"/>
    </location>
</feature>
<proteinExistence type="predicted"/>
<keyword evidence="3" id="KW-1185">Reference proteome</keyword>
<gene>
    <name evidence="2" type="ORF">TeGR_g9335</name>
</gene>
<feature type="compositionally biased region" description="Polar residues" evidence="1">
    <location>
        <begin position="31"/>
        <end position="45"/>
    </location>
</feature>
<reference evidence="2 3" key="1">
    <citation type="journal article" date="2023" name="Commun. Biol.">
        <title>Genome analysis of Parmales, the sister group of diatoms, reveals the evolutionary specialization of diatoms from phago-mixotrophs to photoautotrophs.</title>
        <authorList>
            <person name="Ban H."/>
            <person name="Sato S."/>
            <person name="Yoshikawa S."/>
            <person name="Yamada K."/>
            <person name="Nakamura Y."/>
            <person name="Ichinomiya M."/>
            <person name="Sato N."/>
            <person name="Blanc-Mathieu R."/>
            <person name="Endo H."/>
            <person name="Kuwata A."/>
            <person name="Ogata H."/>
        </authorList>
    </citation>
    <scope>NUCLEOTIDE SEQUENCE [LARGE SCALE GENOMIC DNA]</scope>
</reference>